<evidence type="ECO:0000313" key="1">
    <source>
        <dbReference type="EMBL" id="KAK6335202.1"/>
    </source>
</evidence>
<dbReference type="Proteomes" id="UP001313282">
    <property type="component" value="Unassembled WGS sequence"/>
</dbReference>
<name>A0AAN8REH2_9PEZI</name>
<dbReference type="AlphaFoldDB" id="A0AAN8REH2"/>
<reference evidence="1 2" key="1">
    <citation type="submission" date="2019-10" db="EMBL/GenBank/DDBJ databases">
        <authorList>
            <person name="Palmer J.M."/>
        </authorList>
    </citation>
    <scope>NUCLEOTIDE SEQUENCE [LARGE SCALE GENOMIC DNA]</scope>
    <source>
        <strain evidence="1 2">TWF718</strain>
    </source>
</reference>
<gene>
    <name evidence="1" type="ORF">TWF718_010638</name>
</gene>
<proteinExistence type="predicted"/>
<keyword evidence="2" id="KW-1185">Reference proteome</keyword>
<dbReference type="EMBL" id="JAVHNR010000008">
    <property type="protein sequence ID" value="KAK6335202.1"/>
    <property type="molecule type" value="Genomic_DNA"/>
</dbReference>
<sequence length="291" mass="33596">MMYSRLLSLPKELREEIFRHALQPTVMFYFRDGDIGDSDDEDDTLEPRILLSYEIGPIPQYLLQIHPMIAHDVRDVYPLLLHQISKTIEQAIQIPDEDEKRFWDKSFVPEPSPEFLTIARRSRFILDLPARYSVDAMDLIAMSPSLARNITYIAFHGFNDRVLNSLFTCCPAVQTVALFCFPTPISRWIASPSFFVKYANYGGRAGNPMMYSRLEYIFEVGDCGKKQSNNGHLPDQGTIMRPACKRRQMDTRELDERGRAVFFLMQSRDGETRDCVEGTVIAYEFTEPPLL</sequence>
<comment type="caution">
    <text evidence="1">The sequence shown here is derived from an EMBL/GenBank/DDBJ whole genome shotgun (WGS) entry which is preliminary data.</text>
</comment>
<evidence type="ECO:0000313" key="2">
    <source>
        <dbReference type="Proteomes" id="UP001313282"/>
    </source>
</evidence>
<organism evidence="1 2">
    <name type="scientific">Orbilia javanica</name>
    <dbReference type="NCBI Taxonomy" id="47235"/>
    <lineage>
        <taxon>Eukaryota</taxon>
        <taxon>Fungi</taxon>
        <taxon>Dikarya</taxon>
        <taxon>Ascomycota</taxon>
        <taxon>Pezizomycotina</taxon>
        <taxon>Orbiliomycetes</taxon>
        <taxon>Orbiliales</taxon>
        <taxon>Orbiliaceae</taxon>
        <taxon>Orbilia</taxon>
    </lineage>
</organism>
<accession>A0AAN8REH2</accession>
<protein>
    <submittedName>
        <fullName evidence="1">Uncharacterized protein</fullName>
    </submittedName>
</protein>